<gene>
    <name evidence="2" type="ORF">D3H65_15325</name>
</gene>
<dbReference type="KEGG" id="pseg:D3H65_15325"/>
<sequence length="189" mass="20454">MKKTTPGAKTSSAKQERAQPARPQAMPSADLTDPPEEEAKLQGDEATLDLPEVKDIPGQEHIHVPRMREFGDVTASSDDEEGGSILDDPEDEDIQADRGSNVSQEEAALLAAAADYNSDEDDKIIRATALDSTDEEGDPLNEKGFRNAYSGTDLDVPGSEDDDADEAIGEEDEENNAYSVDEENEDDEK</sequence>
<organism evidence="2 3">
    <name type="scientific">Paraflavitalea soli</name>
    <dbReference type="NCBI Taxonomy" id="2315862"/>
    <lineage>
        <taxon>Bacteria</taxon>
        <taxon>Pseudomonadati</taxon>
        <taxon>Bacteroidota</taxon>
        <taxon>Chitinophagia</taxon>
        <taxon>Chitinophagales</taxon>
        <taxon>Chitinophagaceae</taxon>
        <taxon>Paraflavitalea</taxon>
    </lineage>
</organism>
<evidence type="ECO:0000256" key="1">
    <source>
        <dbReference type="SAM" id="MobiDB-lite"/>
    </source>
</evidence>
<name>A0A3B7MLC0_9BACT</name>
<feature type="compositionally biased region" description="Acidic residues" evidence="1">
    <location>
        <begin position="77"/>
        <end position="94"/>
    </location>
</feature>
<dbReference type="AlphaFoldDB" id="A0A3B7MLC0"/>
<protein>
    <submittedName>
        <fullName evidence="2">Uncharacterized protein</fullName>
    </submittedName>
</protein>
<feature type="compositionally biased region" description="Acidic residues" evidence="1">
    <location>
        <begin position="158"/>
        <end position="189"/>
    </location>
</feature>
<feature type="region of interest" description="Disordered" evidence="1">
    <location>
        <begin position="1"/>
        <end position="103"/>
    </location>
</feature>
<dbReference type="OrthoDB" id="678582at2"/>
<accession>A0A3B7MLC0</accession>
<reference evidence="2 3" key="1">
    <citation type="submission" date="2018-09" db="EMBL/GenBank/DDBJ databases">
        <title>Genome sequencing of strain 6GH32-13.</title>
        <authorList>
            <person name="Weon H.-Y."/>
            <person name="Heo J."/>
            <person name="Kwon S.-W."/>
        </authorList>
    </citation>
    <scope>NUCLEOTIDE SEQUENCE [LARGE SCALE GENOMIC DNA]</scope>
    <source>
        <strain evidence="2 3">5GH32-13</strain>
    </source>
</reference>
<proteinExistence type="predicted"/>
<feature type="region of interest" description="Disordered" evidence="1">
    <location>
        <begin position="127"/>
        <end position="189"/>
    </location>
</feature>
<feature type="compositionally biased region" description="Basic and acidic residues" evidence="1">
    <location>
        <begin position="51"/>
        <end position="71"/>
    </location>
</feature>
<evidence type="ECO:0000313" key="3">
    <source>
        <dbReference type="Proteomes" id="UP000263900"/>
    </source>
</evidence>
<dbReference type="EMBL" id="CP032157">
    <property type="protein sequence ID" value="AXY75272.1"/>
    <property type="molecule type" value="Genomic_DNA"/>
</dbReference>
<dbReference type="RefSeq" id="WP_119051153.1">
    <property type="nucleotide sequence ID" value="NZ_CP032157.1"/>
</dbReference>
<keyword evidence="3" id="KW-1185">Reference proteome</keyword>
<dbReference type="Proteomes" id="UP000263900">
    <property type="component" value="Chromosome"/>
</dbReference>
<evidence type="ECO:0000313" key="2">
    <source>
        <dbReference type="EMBL" id="AXY75272.1"/>
    </source>
</evidence>